<dbReference type="AlphaFoldDB" id="A0A934QMZ3"/>
<gene>
    <name evidence="2" type="ORF">JHE00_04495</name>
</gene>
<sequence>MTGTPSYQVDPEQLRSHASRLTAHADQLATTGAALPAEMGAQSLGAFAQFITAGLGSAMQRTMDAFGHASSTVDTVSGALRRAADEYQNSDSDHATGLTGIGSRLEEGPQ</sequence>
<accession>A0A934QMZ3</accession>
<dbReference type="Pfam" id="PF10824">
    <property type="entry name" value="T7SS_ESX_EspC"/>
    <property type="match status" value="1"/>
</dbReference>
<dbReference type="GO" id="GO:0009306">
    <property type="term" value="P:protein secretion"/>
    <property type="evidence" value="ECO:0007669"/>
    <property type="project" value="InterPro"/>
</dbReference>
<protein>
    <submittedName>
        <fullName evidence="2">WXG100 family type VII secretion target</fullName>
    </submittedName>
</protein>
<proteinExistence type="predicted"/>
<comment type="caution">
    <text evidence="2">The sequence shown here is derived from an EMBL/GenBank/DDBJ whole genome shotgun (WGS) entry which is preliminary data.</text>
</comment>
<reference evidence="2" key="1">
    <citation type="submission" date="2020-12" db="EMBL/GenBank/DDBJ databases">
        <title>Prauserella sp. ASG 168, a novel actinomycete isolated from cave rock.</title>
        <authorList>
            <person name="Suriyachadkun C."/>
        </authorList>
    </citation>
    <scope>NUCLEOTIDE SEQUENCE</scope>
    <source>
        <strain evidence="2">ASG 168</strain>
    </source>
</reference>
<keyword evidence="3" id="KW-1185">Reference proteome</keyword>
<evidence type="ECO:0000256" key="1">
    <source>
        <dbReference type="SAM" id="MobiDB-lite"/>
    </source>
</evidence>
<evidence type="ECO:0000313" key="3">
    <source>
        <dbReference type="Proteomes" id="UP000635245"/>
    </source>
</evidence>
<evidence type="ECO:0000313" key="2">
    <source>
        <dbReference type="EMBL" id="MBK1783576.1"/>
    </source>
</evidence>
<dbReference type="EMBL" id="JAENJH010000001">
    <property type="protein sequence ID" value="MBK1783576.1"/>
    <property type="molecule type" value="Genomic_DNA"/>
</dbReference>
<dbReference type="Gene3D" id="1.10.287.1060">
    <property type="entry name" value="ESAT-6-like"/>
    <property type="match status" value="1"/>
</dbReference>
<feature type="region of interest" description="Disordered" evidence="1">
    <location>
        <begin position="84"/>
        <end position="110"/>
    </location>
</feature>
<dbReference type="SUPFAM" id="SSF140453">
    <property type="entry name" value="EsxAB dimer-like"/>
    <property type="match status" value="1"/>
</dbReference>
<dbReference type="RefSeq" id="WP_200315000.1">
    <property type="nucleotide sequence ID" value="NZ_JAENJH010000001.1"/>
</dbReference>
<name>A0A934QMZ3_9PSEU</name>
<dbReference type="InterPro" id="IPR036689">
    <property type="entry name" value="ESAT-6-like_sf"/>
</dbReference>
<organism evidence="2 3">
    <name type="scientific">Prauserella cavernicola</name>
    <dbReference type="NCBI Taxonomy" id="2800127"/>
    <lineage>
        <taxon>Bacteria</taxon>
        <taxon>Bacillati</taxon>
        <taxon>Actinomycetota</taxon>
        <taxon>Actinomycetes</taxon>
        <taxon>Pseudonocardiales</taxon>
        <taxon>Pseudonocardiaceae</taxon>
        <taxon>Prauserella</taxon>
    </lineage>
</organism>
<dbReference type="InterPro" id="IPR022536">
    <property type="entry name" value="EspC"/>
</dbReference>
<dbReference type="Proteomes" id="UP000635245">
    <property type="component" value="Unassembled WGS sequence"/>
</dbReference>